<gene>
    <name evidence="2" type="ORF">JN12_01732</name>
</gene>
<evidence type="ECO:0000313" key="2">
    <source>
        <dbReference type="EMBL" id="TWJ19319.1"/>
    </source>
</evidence>
<dbReference type="InterPro" id="IPR002878">
    <property type="entry name" value="ChsH2_C"/>
</dbReference>
<dbReference type="AlphaFoldDB" id="A0A562VN38"/>
<keyword evidence="3" id="KW-1185">Reference proteome</keyword>
<dbReference type="Proteomes" id="UP000319449">
    <property type="component" value="Unassembled WGS sequence"/>
</dbReference>
<evidence type="ECO:0000259" key="1">
    <source>
        <dbReference type="Pfam" id="PF01796"/>
    </source>
</evidence>
<reference evidence="2 3" key="1">
    <citation type="submission" date="2019-07" db="EMBL/GenBank/DDBJ databases">
        <title>Genomic Encyclopedia of Archaeal and Bacterial Type Strains, Phase II (KMG-II): from individual species to whole genera.</title>
        <authorList>
            <person name="Goeker M."/>
        </authorList>
    </citation>
    <scope>NUCLEOTIDE SEQUENCE [LARGE SCALE GENOMIC DNA]</scope>
    <source>
        <strain evidence="2 3">ATCC BAA-1139</strain>
    </source>
</reference>
<dbReference type="Pfam" id="PF01796">
    <property type="entry name" value="OB_ChsH2_C"/>
    <property type="match status" value="1"/>
</dbReference>
<dbReference type="RefSeq" id="WP_145021305.1">
    <property type="nucleotide sequence ID" value="NZ_VLLN01000009.1"/>
</dbReference>
<protein>
    <submittedName>
        <fullName evidence="2">Acyl-CoA-associated DUF35 OB-fold domain-containing protein</fullName>
    </submittedName>
</protein>
<organism evidence="2 3">
    <name type="scientific">Geobacter argillaceus</name>
    <dbReference type="NCBI Taxonomy" id="345631"/>
    <lineage>
        <taxon>Bacteria</taxon>
        <taxon>Pseudomonadati</taxon>
        <taxon>Thermodesulfobacteriota</taxon>
        <taxon>Desulfuromonadia</taxon>
        <taxon>Geobacterales</taxon>
        <taxon>Geobacteraceae</taxon>
        <taxon>Geobacter</taxon>
    </lineage>
</organism>
<comment type="caution">
    <text evidence="2">The sequence shown here is derived from an EMBL/GenBank/DDBJ whole genome shotgun (WGS) entry which is preliminary data.</text>
</comment>
<accession>A0A562VN38</accession>
<feature type="domain" description="ChsH2 C-terminal OB-fold" evidence="1">
    <location>
        <begin position="2"/>
        <end position="57"/>
    </location>
</feature>
<dbReference type="SUPFAM" id="SSF50249">
    <property type="entry name" value="Nucleic acid-binding proteins"/>
    <property type="match status" value="1"/>
</dbReference>
<name>A0A562VN38_9BACT</name>
<dbReference type="InterPro" id="IPR012340">
    <property type="entry name" value="NA-bd_OB-fold"/>
</dbReference>
<evidence type="ECO:0000313" key="3">
    <source>
        <dbReference type="Proteomes" id="UP000319449"/>
    </source>
</evidence>
<sequence length="73" mass="8368">MERRGTIHTYSVVRCGTEAFQDMTPYVLAVVEENSKKRMARIEGYTDTTDITIGMEITFLRDDVRGNPIYTFG</sequence>
<proteinExistence type="predicted"/>
<dbReference type="EMBL" id="VLLN01000009">
    <property type="protein sequence ID" value="TWJ19319.1"/>
    <property type="molecule type" value="Genomic_DNA"/>
</dbReference>
<dbReference type="OrthoDB" id="5514845at2"/>